<dbReference type="InterPro" id="IPR031657">
    <property type="entry name" value="REPA_OB_2"/>
</dbReference>
<name>A0A9P6F9C5_9FUNG</name>
<dbReference type="SUPFAM" id="SSF50249">
    <property type="entry name" value="Nucleic acid-binding proteins"/>
    <property type="match status" value="1"/>
</dbReference>
<protein>
    <recommendedName>
        <fullName evidence="3">Replication protein A OB domain-containing protein</fullName>
    </recommendedName>
</protein>
<evidence type="ECO:0000313" key="4">
    <source>
        <dbReference type="EMBL" id="KAF9545368.1"/>
    </source>
</evidence>
<feature type="compositionally biased region" description="Pro residues" evidence="2">
    <location>
        <begin position="76"/>
        <end position="85"/>
    </location>
</feature>
<gene>
    <name evidence="4" type="ORF">EC957_011016</name>
</gene>
<organism evidence="4 5">
    <name type="scientific">Mortierella hygrophila</name>
    <dbReference type="NCBI Taxonomy" id="979708"/>
    <lineage>
        <taxon>Eukaryota</taxon>
        <taxon>Fungi</taxon>
        <taxon>Fungi incertae sedis</taxon>
        <taxon>Mucoromycota</taxon>
        <taxon>Mortierellomycotina</taxon>
        <taxon>Mortierellomycetes</taxon>
        <taxon>Mortierellales</taxon>
        <taxon>Mortierellaceae</taxon>
        <taxon>Mortierella</taxon>
    </lineage>
</organism>
<dbReference type="InterPro" id="IPR012340">
    <property type="entry name" value="NA-bd_OB-fold"/>
</dbReference>
<feature type="compositionally biased region" description="Basic residues" evidence="2">
    <location>
        <begin position="92"/>
        <end position="112"/>
    </location>
</feature>
<dbReference type="Pfam" id="PF16900">
    <property type="entry name" value="REPA_OB_2"/>
    <property type="match status" value="1"/>
</dbReference>
<feature type="compositionally biased region" description="Polar residues" evidence="2">
    <location>
        <begin position="15"/>
        <end position="28"/>
    </location>
</feature>
<feature type="region of interest" description="Disordered" evidence="2">
    <location>
        <begin position="147"/>
        <end position="168"/>
    </location>
</feature>
<reference evidence="4" key="1">
    <citation type="journal article" date="2020" name="Fungal Divers.">
        <title>Resolving the Mortierellaceae phylogeny through synthesis of multi-gene phylogenetics and phylogenomics.</title>
        <authorList>
            <person name="Vandepol N."/>
            <person name="Liber J."/>
            <person name="Desiro A."/>
            <person name="Na H."/>
            <person name="Kennedy M."/>
            <person name="Barry K."/>
            <person name="Grigoriev I.V."/>
            <person name="Miller A.N."/>
            <person name="O'Donnell K."/>
            <person name="Stajich J.E."/>
            <person name="Bonito G."/>
        </authorList>
    </citation>
    <scope>NUCLEOTIDE SEQUENCE</scope>
    <source>
        <strain evidence="4">NRRL 2591</strain>
    </source>
</reference>
<feature type="compositionally biased region" description="Basic and acidic residues" evidence="2">
    <location>
        <begin position="1"/>
        <end position="14"/>
    </location>
</feature>
<feature type="domain" description="Replication protein A OB" evidence="3">
    <location>
        <begin position="284"/>
        <end position="379"/>
    </location>
</feature>
<sequence length="834" mass="92900">MQDIHQYRSTDHYRSTNGSSIPTRTSPPLQYDRVRTISRLNTTTASAATPSSAPTSDSQEQPNKRRSGGLFSPFKPLFPPPPPSPEVETKSPKRKSTPKRGSPKKRTPKKRQRQEFSVVDDTDPIEDGDSDGDWQAFWEAGKKDIAEGSAQKRQRVAASPPTTPSRLVPIATTNRSTLKPPEPLGPKLHQISREEIKQKDPVVRTSKVVRQPTPVQQPTLVVLPTPVQKPTLVQQLKPIQKVTLVRQPVPLAVLSTSRSASSPAEHTIPLNPQVVSFASKLTPINALSSNEPQKKYNIMGLIQLISPVQDGVRGFGGKPTSKAGLTISDKESIHLNVTLWGDKGKWVESCRVGDVVLLTDLMAKEYRRKTVASTRWASMMFRMDGTALTKLRGDSVIEGHLADLAKMRKTLGHHLLDDDQYIARDPSFYQTLNANLFWQQGAPAGTYLPTGSNSDPDANEAMSENEAVETGVEPAVKMEPEDDMKIAVKLEPEDKMVSELKVDPETEAMKKVKIEPGVVDETTVGNEPTNEAEVISGPTRGCTLRGVVVYHMLNVDRDDSKGWEIGVVHLTKNRLVKVQTSSYTSWIDILRPQRYMEFYGQWSQDDGVLRINGSAREPTVIQEKGPDVPTCSQMFDSVKNVIDSRFMGIASVDGYIDGVTFPEDITNRFWAKDSVFSIPLIVCSNCSMRMEPLQKDMRRFICVDCQSDPDKREASKPKMCYHDFHFWLRDKPTLGGAHQPQAETIRVSCKGDVCQQVFPTIPAAEWFESIEKYQECRQAWIAWMQMLAGKTGGEGGANKTVLNTRRRRVRVEVGVGKGRMGKAVRVKYLHPLAD</sequence>
<accession>A0A9P6F9C5</accession>
<comment type="caution">
    <text evidence="4">The sequence shown here is derived from an EMBL/GenBank/DDBJ whole genome shotgun (WGS) entry which is preliminary data.</text>
</comment>
<dbReference type="Proteomes" id="UP000723463">
    <property type="component" value="Unassembled WGS sequence"/>
</dbReference>
<proteinExistence type="predicted"/>
<keyword evidence="1" id="KW-0238">DNA-binding</keyword>
<feature type="compositionally biased region" description="Acidic residues" evidence="2">
    <location>
        <begin position="118"/>
        <end position="132"/>
    </location>
</feature>
<evidence type="ECO:0000313" key="5">
    <source>
        <dbReference type="Proteomes" id="UP000723463"/>
    </source>
</evidence>
<feature type="region of interest" description="Disordered" evidence="2">
    <location>
        <begin position="1"/>
        <end position="134"/>
    </location>
</feature>
<dbReference type="GO" id="GO:0003677">
    <property type="term" value="F:DNA binding"/>
    <property type="evidence" value="ECO:0007669"/>
    <property type="project" value="UniProtKB-KW"/>
</dbReference>
<keyword evidence="5" id="KW-1185">Reference proteome</keyword>
<feature type="compositionally biased region" description="Low complexity" evidence="2">
    <location>
        <begin position="42"/>
        <end position="56"/>
    </location>
</feature>
<dbReference type="AlphaFoldDB" id="A0A9P6F9C5"/>
<evidence type="ECO:0000256" key="1">
    <source>
        <dbReference type="ARBA" id="ARBA00023125"/>
    </source>
</evidence>
<evidence type="ECO:0000256" key="2">
    <source>
        <dbReference type="SAM" id="MobiDB-lite"/>
    </source>
</evidence>
<dbReference type="Gene3D" id="2.40.50.140">
    <property type="entry name" value="Nucleic acid-binding proteins"/>
    <property type="match status" value="1"/>
</dbReference>
<evidence type="ECO:0000259" key="3">
    <source>
        <dbReference type="Pfam" id="PF16900"/>
    </source>
</evidence>
<dbReference type="EMBL" id="JAAAXW010000073">
    <property type="protein sequence ID" value="KAF9545368.1"/>
    <property type="molecule type" value="Genomic_DNA"/>
</dbReference>